<keyword evidence="6" id="KW-0092">Biotin</keyword>
<dbReference type="InterPro" id="IPR005482">
    <property type="entry name" value="Biotin_COase_C"/>
</dbReference>
<dbReference type="SMART" id="SM00878">
    <property type="entry name" value="Biotin_carb_C"/>
    <property type="match status" value="1"/>
</dbReference>
<dbReference type="RefSeq" id="WP_151468356.1">
    <property type="nucleotide sequence ID" value="NZ_WBKG01000004.1"/>
</dbReference>
<keyword evidence="4" id="KW-0378">Hydrolase</keyword>
<comment type="cofactor">
    <cofactor evidence="1">
        <name>biotin</name>
        <dbReference type="ChEBI" id="CHEBI:57586"/>
    </cofactor>
</comment>
<dbReference type="Gene3D" id="2.40.50.100">
    <property type="match status" value="1"/>
</dbReference>
<gene>
    <name evidence="12" type="ORF">F8144_06885</name>
</gene>
<evidence type="ECO:0000256" key="2">
    <source>
        <dbReference type="ARBA" id="ARBA00022598"/>
    </source>
</evidence>
<evidence type="ECO:0000256" key="6">
    <source>
        <dbReference type="ARBA" id="ARBA00023267"/>
    </source>
</evidence>
<dbReference type="CDD" id="cd06850">
    <property type="entry name" value="biotinyl_domain"/>
    <property type="match status" value="1"/>
</dbReference>
<feature type="domain" description="ATP-grasp" evidence="10">
    <location>
        <begin position="121"/>
        <end position="318"/>
    </location>
</feature>
<dbReference type="InterPro" id="IPR003833">
    <property type="entry name" value="CT_C_D"/>
</dbReference>
<dbReference type="PROSITE" id="PS50968">
    <property type="entry name" value="BIOTINYL_LIPOYL"/>
    <property type="match status" value="1"/>
</dbReference>
<dbReference type="SUPFAM" id="SSF50891">
    <property type="entry name" value="Cyclophilin-like"/>
    <property type="match status" value="2"/>
</dbReference>
<dbReference type="Pfam" id="PF00289">
    <property type="entry name" value="Biotin_carb_N"/>
    <property type="match status" value="1"/>
</dbReference>
<protein>
    <submittedName>
        <fullName evidence="12">5-oxoprolinase/urea amidolyase family protein</fullName>
    </submittedName>
</protein>
<dbReference type="Gene3D" id="2.40.100.10">
    <property type="entry name" value="Cyclophilin-like"/>
    <property type="match status" value="2"/>
</dbReference>
<reference evidence="12 13" key="1">
    <citation type="submission" date="2019-09" db="EMBL/GenBank/DDBJ databases">
        <title>Isolation and identification of active actinomycetes.</title>
        <authorList>
            <person name="Yu Z."/>
            <person name="Han C."/>
            <person name="Yu B."/>
        </authorList>
    </citation>
    <scope>NUCLEOTIDE SEQUENCE [LARGE SCALE GENOMIC DNA]</scope>
    <source>
        <strain evidence="12 13">NEAU-H2</strain>
    </source>
</reference>
<dbReference type="SUPFAM" id="SSF51230">
    <property type="entry name" value="Single hybrid motif"/>
    <property type="match status" value="1"/>
</dbReference>
<dbReference type="SUPFAM" id="SSF56059">
    <property type="entry name" value="Glutathione synthetase ATP-binding domain-like"/>
    <property type="match status" value="1"/>
</dbReference>
<dbReference type="InterPro" id="IPR011761">
    <property type="entry name" value="ATP-grasp"/>
</dbReference>
<dbReference type="GO" id="GO:0016787">
    <property type="term" value="F:hydrolase activity"/>
    <property type="evidence" value="ECO:0007669"/>
    <property type="project" value="UniProtKB-KW"/>
</dbReference>
<feature type="domain" description="Lipoyl-binding" evidence="9">
    <location>
        <begin position="1090"/>
        <end position="1168"/>
    </location>
</feature>
<evidence type="ECO:0000256" key="7">
    <source>
        <dbReference type="PROSITE-ProRule" id="PRU00409"/>
    </source>
</evidence>
<proteinExistence type="predicted"/>
<dbReference type="GO" id="GO:0016829">
    <property type="term" value="F:lyase activity"/>
    <property type="evidence" value="ECO:0007669"/>
    <property type="project" value="UniProtKB-KW"/>
</dbReference>
<feature type="domain" description="Biotin carboxylation" evidence="11">
    <location>
        <begin position="2"/>
        <end position="444"/>
    </location>
</feature>
<evidence type="ECO:0000259" key="11">
    <source>
        <dbReference type="PROSITE" id="PS50979"/>
    </source>
</evidence>
<dbReference type="SMART" id="SM00797">
    <property type="entry name" value="AHS2"/>
    <property type="match status" value="1"/>
</dbReference>
<evidence type="ECO:0000313" key="12">
    <source>
        <dbReference type="EMBL" id="KAB1989372.1"/>
    </source>
</evidence>
<dbReference type="PROSITE" id="PS00188">
    <property type="entry name" value="BIOTIN"/>
    <property type="match status" value="1"/>
</dbReference>
<evidence type="ECO:0000256" key="1">
    <source>
        <dbReference type="ARBA" id="ARBA00001953"/>
    </source>
</evidence>
<dbReference type="GO" id="GO:0005524">
    <property type="term" value="F:ATP binding"/>
    <property type="evidence" value="ECO:0007669"/>
    <property type="project" value="UniProtKB-UniRule"/>
</dbReference>
<feature type="region of interest" description="Disordered" evidence="8">
    <location>
        <begin position="600"/>
        <end position="619"/>
    </location>
</feature>
<dbReference type="GO" id="GO:0046872">
    <property type="term" value="F:metal ion binding"/>
    <property type="evidence" value="ECO:0007669"/>
    <property type="project" value="InterPro"/>
</dbReference>
<evidence type="ECO:0000313" key="13">
    <source>
        <dbReference type="Proteomes" id="UP000442990"/>
    </source>
</evidence>
<dbReference type="InterPro" id="IPR003778">
    <property type="entry name" value="CT_A_B"/>
</dbReference>
<dbReference type="InterPro" id="IPR011053">
    <property type="entry name" value="Single_hybrid_motif"/>
</dbReference>
<dbReference type="AlphaFoldDB" id="A0A7J5DKY0"/>
<evidence type="ECO:0000256" key="3">
    <source>
        <dbReference type="ARBA" id="ARBA00022741"/>
    </source>
</evidence>
<name>A0A7J5DKY0_9ACTN</name>
<dbReference type="InterPro" id="IPR050856">
    <property type="entry name" value="Biotin_carboxylase_complex"/>
</dbReference>
<dbReference type="InterPro" id="IPR001882">
    <property type="entry name" value="Biotin_BS"/>
</dbReference>
<dbReference type="Pfam" id="PF00364">
    <property type="entry name" value="Biotin_lipoyl"/>
    <property type="match status" value="1"/>
</dbReference>
<dbReference type="PANTHER" id="PTHR18866:SF128">
    <property type="entry name" value="UREA AMIDOLYASE"/>
    <property type="match status" value="1"/>
</dbReference>
<dbReference type="SMART" id="SM00796">
    <property type="entry name" value="AHS1"/>
    <property type="match status" value="1"/>
</dbReference>
<dbReference type="PROSITE" id="PS50979">
    <property type="entry name" value="BC"/>
    <property type="match status" value="1"/>
</dbReference>
<evidence type="ECO:0000256" key="8">
    <source>
        <dbReference type="SAM" id="MobiDB-lite"/>
    </source>
</evidence>
<dbReference type="EMBL" id="WBKG01000004">
    <property type="protein sequence ID" value="KAB1989372.1"/>
    <property type="molecule type" value="Genomic_DNA"/>
</dbReference>
<evidence type="ECO:0000259" key="10">
    <source>
        <dbReference type="PROSITE" id="PS50975"/>
    </source>
</evidence>
<dbReference type="Proteomes" id="UP000442990">
    <property type="component" value="Unassembled WGS sequence"/>
</dbReference>
<keyword evidence="12" id="KW-0456">Lyase</keyword>
<dbReference type="InterPro" id="IPR000089">
    <property type="entry name" value="Biotin_lipoyl"/>
</dbReference>
<dbReference type="Pfam" id="PF02682">
    <property type="entry name" value="CT_C_D"/>
    <property type="match status" value="1"/>
</dbReference>
<dbReference type="InterPro" id="IPR016185">
    <property type="entry name" value="PreATP-grasp_dom_sf"/>
</dbReference>
<evidence type="ECO:0000259" key="9">
    <source>
        <dbReference type="PROSITE" id="PS50968"/>
    </source>
</evidence>
<dbReference type="InterPro" id="IPR005481">
    <property type="entry name" value="BC-like_N"/>
</dbReference>
<dbReference type="Gene3D" id="3.30.470.20">
    <property type="entry name" value="ATP-grasp fold, B domain"/>
    <property type="match status" value="1"/>
</dbReference>
<dbReference type="Pfam" id="PF02786">
    <property type="entry name" value="CPSase_L_D2"/>
    <property type="match status" value="1"/>
</dbReference>
<dbReference type="SUPFAM" id="SSF52440">
    <property type="entry name" value="PreATP-grasp domain"/>
    <property type="match status" value="1"/>
</dbReference>
<accession>A0A7J5DKY0</accession>
<dbReference type="GO" id="GO:0016874">
    <property type="term" value="F:ligase activity"/>
    <property type="evidence" value="ECO:0007669"/>
    <property type="project" value="UniProtKB-KW"/>
</dbReference>
<sequence>MSFDTLLVANRGEIAVRIIRTARELGLRTVAVYSDADRAAPHVRLADEAVRLGPAPAKESYLDADLVLKAAKDTGAGAVHPGYGFLSEDAAFARRCEDAGIVFVGPTPEQLELFGAKHTARAAAEAAGVPLAPGTGLLPGLPEALEAAGRIGYPVMLKATGGGGGIGMSACRSAAELTEAWDRVQRVAAASFSSAGVFLERLVEHARHVEVQVFGDGQGRVVTFGDRDCSLQRRNQKVLEEAPAPGLPSPVRERLASAARELCASVGYRSAGTVEFVYDAAREEAYFLEVNTRLQVEHPVTEEIYGVDLVAWMLRLARGERDVVRDPGAPRGHAVEARVYAEDPSREHRPSAGLLTRVEFPAGVRVDGWVETGTEVTTSYDPMLAKVVAYGSDRAEALERLDRALAATRVDGIETNLGLVRAALAEPSFRVAAHSTATLAGVSDPTPRVEVVSGGTLTTVQDWPGRTGYWQVGVPPCGPMDDLSFRLGNRALGNPEGAPGLECTLQGPALRFTHATTVCVTGAPAQVTVDGSAVARWKPVTVPAGAVLEIGAPAGPGLRTYVLFAGGGLDVPAFLGSASTFALGRFGGHGGRALRTGDVLHGGTATGTGTPVPPAERPGLTTEWHIGALEGPHAAPEFFTEDDIHDFYAADWKVHFNSARTGVRLVGPKPRWARADGGEAGLHPSNIHDTPYSVGAVDYTGDMPVLLGPDGPSLGGFVCPATVVSTERWKLGQLRPGDTVRFVPLADDGSARPPIVDGGVLARDGDVTYRRSGDDNLLVEFGPMQLDLALRMRVHALMEAVAAAGLDGVTDLTPGIRSLQIQADPGRLPQRELLDTVRRTVRALPPTDRLVVPSRTVHLPLSWDDPATREAIARYMAGVRDDAPWCPWNIEFIRRVNGLDSVDDVYRTVFDAEYLVLGLGDVYLGAPVATPLDPRHRLVTTKYNPARTWTAENSVGIGGAYLCVYGMEGPGGYQFVGRTTQVWSPWQQRGAFEPGSPWLLRFFDRIKWYPVEADELLELRADIVSGRFVPRVEEGTFSLAAYEAFLAENAGAIAEFRSRQGEAFSAERDAWEAAGEFARAEAASAPPAPAVEVSVPEGGRLVEAEFAASVWQLNVAPGERVMAGQPLLALEAMKMESRVPAPVDGVVRQILTRPGDQVEAGTALLVLAPPEPPTP</sequence>
<dbReference type="InterPro" id="IPR011054">
    <property type="entry name" value="Rudment_hybrid_motif"/>
</dbReference>
<dbReference type="Pfam" id="PF02626">
    <property type="entry name" value="CT_A_B"/>
    <property type="match status" value="1"/>
</dbReference>
<keyword evidence="3 7" id="KW-0547">Nucleotide-binding</keyword>
<dbReference type="Pfam" id="PF02785">
    <property type="entry name" value="Biotin_carb_C"/>
    <property type="match status" value="1"/>
</dbReference>
<dbReference type="PANTHER" id="PTHR18866">
    <property type="entry name" value="CARBOXYLASE:PYRUVATE/ACETYL-COA/PROPIONYL-COA CARBOXYLASE"/>
    <property type="match status" value="1"/>
</dbReference>
<dbReference type="NCBIfam" id="TIGR00724">
    <property type="entry name" value="urea_amlyse_rel"/>
    <property type="match status" value="1"/>
</dbReference>
<evidence type="ECO:0000256" key="5">
    <source>
        <dbReference type="ARBA" id="ARBA00022840"/>
    </source>
</evidence>
<dbReference type="SUPFAM" id="SSF160467">
    <property type="entry name" value="PH0987 N-terminal domain-like"/>
    <property type="match status" value="1"/>
</dbReference>
<keyword evidence="13" id="KW-1185">Reference proteome</keyword>
<dbReference type="FunFam" id="3.40.50.20:FF:000010">
    <property type="entry name" value="Propionyl-CoA carboxylase subunit alpha"/>
    <property type="match status" value="1"/>
</dbReference>
<evidence type="ECO:0000256" key="4">
    <source>
        <dbReference type="ARBA" id="ARBA00022801"/>
    </source>
</evidence>
<dbReference type="PROSITE" id="PS00867">
    <property type="entry name" value="CPSASE_2"/>
    <property type="match status" value="1"/>
</dbReference>
<comment type="caution">
    <text evidence="12">The sequence shown here is derived from an EMBL/GenBank/DDBJ whole genome shotgun (WGS) entry which is preliminary data.</text>
</comment>
<keyword evidence="2" id="KW-0436">Ligase</keyword>
<organism evidence="12 13">
    <name type="scientific">Streptomyces triticiradicis</name>
    <dbReference type="NCBI Taxonomy" id="2651189"/>
    <lineage>
        <taxon>Bacteria</taxon>
        <taxon>Bacillati</taxon>
        <taxon>Actinomycetota</taxon>
        <taxon>Actinomycetes</taxon>
        <taxon>Kitasatosporales</taxon>
        <taxon>Streptomycetaceae</taxon>
        <taxon>Streptomyces</taxon>
    </lineage>
</organism>
<keyword evidence="5 7" id="KW-0067">ATP-binding</keyword>
<dbReference type="PROSITE" id="PS00866">
    <property type="entry name" value="CPSASE_1"/>
    <property type="match status" value="1"/>
</dbReference>
<dbReference type="SUPFAM" id="SSF51246">
    <property type="entry name" value="Rudiment single hybrid motif"/>
    <property type="match status" value="1"/>
</dbReference>
<dbReference type="InterPro" id="IPR011764">
    <property type="entry name" value="Biotin_carboxylation_dom"/>
</dbReference>
<dbReference type="InterPro" id="IPR029000">
    <property type="entry name" value="Cyclophilin-like_dom_sf"/>
</dbReference>
<dbReference type="Gene3D" id="3.30.1360.40">
    <property type="match status" value="1"/>
</dbReference>
<dbReference type="PROSITE" id="PS50975">
    <property type="entry name" value="ATP_GRASP"/>
    <property type="match status" value="1"/>
</dbReference>
<dbReference type="InterPro" id="IPR005479">
    <property type="entry name" value="CPAse_ATP-bd"/>
</dbReference>